<reference evidence="2" key="2">
    <citation type="submission" date="2025-08" db="UniProtKB">
        <authorList>
            <consortium name="RefSeq"/>
        </authorList>
    </citation>
    <scope>IDENTIFICATION</scope>
    <source>
        <strain evidence="2">S238N-H82</strain>
        <tissue evidence="2">Testes</tissue>
    </source>
</reference>
<dbReference type="PANTHER" id="PTHR43198">
    <property type="entry name" value="BIFUNCTIONAL TH2 PROTEIN"/>
    <property type="match status" value="1"/>
</dbReference>
<dbReference type="Gene3D" id="1.20.910.10">
    <property type="entry name" value="Heme oxygenase-like"/>
    <property type="match status" value="1"/>
</dbReference>
<dbReference type="Proteomes" id="UP000001554">
    <property type="component" value="Chromosome 5"/>
</dbReference>
<dbReference type="RefSeq" id="XP_035676371.1">
    <property type="nucleotide sequence ID" value="XM_035820478.1"/>
</dbReference>
<dbReference type="OrthoDB" id="5984652at2759"/>
<proteinExistence type="predicted"/>
<organism evidence="1 2">
    <name type="scientific">Branchiostoma floridae</name>
    <name type="common">Florida lancelet</name>
    <name type="synonym">Amphioxus</name>
    <dbReference type="NCBI Taxonomy" id="7739"/>
    <lineage>
        <taxon>Eukaryota</taxon>
        <taxon>Metazoa</taxon>
        <taxon>Chordata</taxon>
        <taxon>Cephalochordata</taxon>
        <taxon>Leptocardii</taxon>
        <taxon>Amphioxiformes</taxon>
        <taxon>Branchiostomatidae</taxon>
        <taxon>Branchiostoma</taxon>
    </lineage>
</organism>
<sequence>MAAANKRGKLSVKSPRGRLGQPHFLKAFLQERQKDEVDSPVLQATAIEQVSTTARETFSEALWKENLDLAEQAWDTQYIKGIASGTLDPRDFGHYTVQDAAYCNASTHNLKFLMDTIKHRSLRQFFEGQYKGYKKYTQELYDQWFLKPDGADLGEAAQWYVNLENKVAHEEGGPCTTWWP</sequence>
<accession>A0A9J7MQW5</accession>
<dbReference type="SUPFAM" id="SSF48613">
    <property type="entry name" value="Heme oxygenase-like"/>
    <property type="match status" value="1"/>
</dbReference>
<dbReference type="InterPro" id="IPR016084">
    <property type="entry name" value="Haem_Oase-like_multi-hlx"/>
</dbReference>
<protein>
    <submittedName>
        <fullName evidence="2">Uncharacterized protein LOC118415722</fullName>
    </submittedName>
</protein>
<dbReference type="KEGG" id="bfo:118415722"/>
<evidence type="ECO:0000313" key="2">
    <source>
        <dbReference type="RefSeq" id="XP_035676371.1"/>
    </source>
</evidence>
<name>A0A9J7MQW5_BRAFL</name>
<gene>
    <name evidence="2" type="primary">LOC118415722</name>
</gene>
<keyword evidence="1" id="KW-1185">Reference proteome</keyword>
<reference evidence="1" key="1">
    <citation type="journal article" date="2020" name="Nat. Ecol. Evol.">
        <title>Deeply conserved synteny resolves early events in vertebrate evolution.</title>
        <authorList>
            <person name="Simakov O."/>
            <person name="Marletaz F."/>
            <person name="Yue J.X."/>
            <person name="O'Connell B."/>
            <person name="Jenkins J."/>
            <person name="Brandt A."/>
            <person name="Calef R."/>
            <person name="Tung C.H."/>
            <person name="Huang T.K."/>
            <person name="Schmutz J."/>
            <person name="Satoh N."/>
            <person name="Yu J.K."/>
            <person name="Putnam N.H."/>
            <person name="Green R.E."/>
            <person name="Rokhsar D.S."/>
        </authorList>
    </citation>
    <scope>NUCLEOTIDE SEQUENCE [LARGE SCALE GENOMIC DNA]</scope>
    <source>
        <strain evidence="1">S238N-H82</strain>
    </source>
</reference>
<dbReference type="InterPro" id="IPR050967">
    <property type="entry name" value="Thiamine_Salvage_TenA"/>
</dbReference>
<evidence type="ECO:0000313" key="1">
    <source>
        <dbReference type="Proteomes" id="UP000001554"/>
    </source>
</evidence>
<dbReference type="GeneID" id="118415722"/>
<dbReference type="PANTHER" id="PTHR43198:SF2">
    <property type="entry name" value="SI:CH1073-67J19.1-RELATED"/>
    <property type="match status" value="1"/>
</dbReference>
<dbReference type="AlphaFoldDB" id="A0A9J7MQW5"/>